<dbReference type="EMBL" id="JAMRDG010000001">
    <property type="protein sequence ID" value="KAJ3699531.1"/>
    <property type="molecule type" value="Genomic_DNA"/>
</dbReference>
<evidence type="ECO:0000259" key="1">
    <source>
        <dbReference type="Pfam" id="PF03478"/>
    </source>
</evidence>
<dbReference type="Proteomes" id="UP001210211">
    <property type="component" value="Unassembled WGS sequence"/>
</dbReference>
<evidence type="ECO:0000313" key="3">
    <source>
        <dbReference type="Proteomes" id="UP001210211"/>
    </source>
</evidence>
<protein>
    <recommendedName>
        <fullName evidence="1">KIB1-4 beta-propeller domain-containing protein</fullName>
    </recommendedName>
</protein>
<gene>
    <name evidence="2" type="ORF">LUZ61_003236</name>
</gene>
<comment type="caution">
    <text evidence="2">The sequence shown here is derived from an EMBL/GenBank/DDBJ whole genome shotgun (WGS) entry which is preliminary data.</text>
</comment>
<sequence>MNNTRPNRKQPNSSLTIYREERLPLFRFRRVFSKRDYSRSLSPQKINRFGVRRFSDSTLLGLLMGKQKSERDWAGLIPELVTIIAEKASTTNTGYIHLRLICKAWRRALTPNPRHLPPQSPWLLLPRTPADVCYREGLDHSKLTFYDPFQSKTHIFRLPYIRGKSIRGTSHGWLVLEHSWRVSLFNPLTQCTIHLPSLFRDQKGTLWVEKAILSCNPSKDGCVVVASFLSYSSSNWELGFCRIGGTRWTCLRMKDKQSFLIDFTCHKNIVYTFDIKKEVLVYNLQDLSVRTLPSKIWYNSIYYQEYLVEGDSESGEPLLVLITTKYHETTKILVHKWSNNRQQWQPVPNIGKQVLFLNLNNSINLQLEGGRENELYYVVKCPMDHRSYFRLGINQMHLNTGKDVLQIPGPMEEFNSLGENPTWFTPSLI</sequence>
<dbReference type="Pfam" id="PF03478">
    <property type="entry name" value="Beta-prop_KIB1-4"/>
    <property type="match status" value="1"/>
</dbReference>
<dbReference type="PANTHER" id="PTHR44259:SF87">
    <property type="entry name" value="F-BOX DOMAIN-CONTAINING PROTEIN"/>
    <property type="match status" value="1"/>
</dbReference>
<dbReference type="PANTHER" id="PTHR44259">
    <property type="entry name" value="OS07G0183000 PROTEIN-RELATED"/>
    <property type="match status" value="1"/>
</dbReference>
<evidence type="ECO:0000313" key="2">
    <source>
        <dbReference type="EMBL" id="KAJ3699531.1"/>
    </source>
</evidence>
<dbReference type="InterPro" id="IPR005174">
    <property type="entry name" value="KIB1-4_b-propeller"/>
</dbReference>
<reference evidence="2 3" key="1">
    <citation type="journal article" date="2022" name="Cell">
        <title>Repeat-based holocentromeres influence genome architecture and karyotype evolution.</title>
        <authorList>
            <person name="Hofstatter P.G."/>
            <person name="Thangavel G."/>
            <person name="Lux T."/>
            <person name="Neumann P."/>
            <person name="Vondrak T."/>
            <person name="Novak P."/>
            <person name="Zhang M."/>
            <person name="Costa L."/>
            <person name="Castellani M."/>
            <person name="Scott A."/>
            <person name="Toegelov H."/>
            <person name="Fuchs J."/>
            <person name="Mata-Sucre Y."/>
            <person name="Dias Y."/>
            <person name="Vanzela A.L.L."/>
            <person name="Huettel B."/>
            <person name="Almeida C.C.S."/>
            <person name="Simkova H."/>
            <person name="Souza G."/>
            <person name="Pedrosa-Harand A."/>
            <person name="Macas J."/>
            <person name="Mayer K.F.X."/>
            <person name="Houben A."/>
            <person name="Marques A."/>
        </authorList>
    </citation>
    <scope>NUCLEOTIDE SEQUENCE [LARGE SCALE GENOMIC DNA]</scope>
    <source>
        <strain evidence="2">RhyTen1mFocal</strain>
    </source>
</reference>
<proteinExistence type="predicted"/>
<name>A0AAD5ZKK9_9POAL</name>
<dbReference type="InterPro" id="IPR050942">
    <property type="entry name" value="F-box_BR-signaling"/>
</dbReference>
<dbReference type="AlphaFoldDB" id="A0AAD5ZKK9"/>
<keyword evidence="3" id="KW-1185">Reference proteome</keyword>
<feature type="domain" description="KIB1-4 beta-propeller" evidence="1">
    <location>
        <begin position="145"/>
        <end position="384"/>
    </location>
</feature>
<accession>A0AAD5ZKK9</accession>
<organism evidence="2 3">
    <name type="scientific">Rhynchospora tenuis</name>
    <dbReference type="NCBI Taxonomy" id="198213"/>
    <lineage>
        <taxon>Eukaryota</taxon>
        <taxon>Viridiplantae</taxon>
        <taxon>Streptophyta</taxon>
        <taxon>Embryophyta</taxon>
        <taxon>Tracheophyta</taxon>
        <taxon>Spermatophyta</taxon>
        <taxon>Magnoliopsida</taxon>
        <taxon>Liliopsida</taxon>
        <taxon>Poales</taxon>
        <taxon>Cyperaceae</taxon>
        <taxon>Cyperoideae</taxon>
        <taxon>Rhynchosporeae</taxon>
        <taxon>Rhynchospora</taxon>
    </lineage>
</organism>